<accession>A0A8J4U3A0</accession>
<dbReference type="SMART" id="SM00181">
    <property type="entry name" value="EGF"/>
    <property type="match status" value="2"/>
</dbReference>
<keyword evidence="9" id="KW-1185">Reference proteome</keyword>
<feature type="domain" description="EGF-like" evidence="7">
    <location>
        <begin position="45"/>
        <end position="81"/>
    </location>
</feature>
<proteinExistence type="predicted"/>
<dbReference type="GO" id="GO:0007219">
    <property type="term" value="P:Notch signaling pathway"/>
    <property type="evidence" value="ECO:0007669"/>
    <property type="project" value="TreeGrafter"/>
</dbReference>
<feature type="disulfide bond" evidence="6">
    <location>
        <begin position="71"/>
        <end position="80"/>
    </location>
</feature>
<keyword evidence="1 6" id="KW-0245">EGF-like domain</keyword>
<evidence type="ECO:0000313" key="9">
    <source>
        <dbReference type="Proteomes" id="UP000727407"/>
    </source>
</evidence>
<dbReference type="EMBL" id="QNUK01000188">
    <property type="protein sequence ID" value="KAF5898753.1"/>
    <property type="molecule type" value="Genomic_DNA"/>
</dbReference>
<dbReference type="InterPro" id="IPR000742">
    <property type="entry name" value="EGF"/>
</dbReference>
<evidence type="ECO:0000259" key="7">
    <source>
        <dbReference type="PROSITE" id="PS50026"/>
    </source>
</evidence>
<dbReference type="SMART" id="SM00179">
    <property type="entry name" value="EGF_CA"/>
    <property type="match status" value="2"/>
</dbReference>
<dbReference type="PANTHER" id="PTHR12916:SF9">
    <property type="entry name" value="NEUROGENIC LOCUS NOTCH HOMOLOG PROTEIN 1-RELATED"/>
    <property type="match status" value="1"/>
</dbReference>
<dbReference type="PANTHER" id="PTHR12916">
    <property type="entry name" value="CYTOCHROME C OXIDASE POLYPEPTIDE VIC-2"/>
    <property type="match status" value="1"/>
</dbReference>
<dbReference type="FunFam" id="2.10.25.10:FF:000012">
    <property type="entry name" value="Delta-like protein"/>
    <property type="match status" value="1"/>
</dbReference>
<keyword evidence="2" id="KW-0732">Signal</keyword>
<evidence type="ECO:0000256" key="2">
    <source>
        <dbReference type="ARBA" id="ARBA00022729"/>
    </source>
</evidence>
<feature type="domain" description="EGF-like" evidence="7">
    <location>
        <begin position="8"/>
        <end position="43"/>
    </location>
</feature>
<keyword evidence="3" id="KW-0677">Repeat</keyword>
<reference evidence="8" key="1">
    <citation type="submission" date="2020-07" db="EMBL/GenBank/DDBJ databases">
        <title>Clarias magur genome sequencing, assembly and annotation.</title>
        <authorList>
            <person name="Kushwaha B."/>
            <person name="Kumar R."/>
            <person name="Das P."/>
            <person name="Joshi C.G."/>
            <person name="Kumar D."/>
            <person name="Nagpure N.S."/>
            <person name="Pandey M."/>
            <person name="Agarwal S."/>
            <person name="Srivastava S."/>
            <person name="Singh M."/>
            <person name="Sahoo L."/>
            <person name="Jayasankar P."/>
            <person name="Meher P.K."/>
            <person name="Koringa P.G."/>
            <person name="Iquebal M.A."/>
            <person name="Das S.P."/>
            <person name="Bit A."/>
            <person name="Patnaik S."/>
            <person name="Patel N."/>
            <person name="Shah T.M."/>
            <person name="Hinsu A."/>
            <person name="Jena J.K."/>
        </authorList>
    </citation>
    <scope>NUCLEOTIDE SEQUENCE</scope>
    <source>
        <strain evidence="8">CIFAMagur01</strain>
        <tissue evidence="8">Testis</tissue>
    </source>
</reference>
<dbReference type="PROSITE" id="PS50026">
    <property type="entry name" value="EGF_3"/>
    <property type="match status" value="2"/>
</dbReference>
<keyword evidence="5" id="KW-0325">Glycoprotein</keyword>
<evidence type="ECO:0000313" key="8">
    <source>
        <dbReference type="EMBL" id="KAF5898753.1"/>
    </source>
</evidence>
<dbReference type="Proteomes" id="UP000727407">
    <property type="component" value="Unassembled WGS sequence"/>
</dbReference>
<keyword evidence="4 6" id="KW-1015">Disulfide bond</keyword>
<name>A0A8J4U3A0_CLAMG</name>
<dbReference type="PROSITE" id="PS00022">
    <property type="entry name" value="EGF_1"/>
    <property type="match status" value="1"/>
</dbReference>
<dbReference type="Gene3D" id="2.10.25.10">
    <property type="entry name" value="Laminin"/>
    <property type="match status" value="1"/>
</dbReference>
<dbReference type="GO" id="GO:0005112">
    <property type="term" value="F:Notch binding"/>
    <property type="evidence" value="ECO:0007669"/>
    <property type="project" value="TreeGrafter"/>
</dbReference>
<protein>
    <submittedName>
        <fullName evidence="8">Protein eyes shut</fullName>
    </submittedName>
</protein>
<gene>
    <name evidence="8" type="ORF">DAT39_011529</name>
</gene>
<dbReference type="OrthoDB" id="283575at2759"/>
<dbReference type="PROSITE" id="PS01186">
    <property type="entry name" value="EGF_2"/>
    <property type="match status" value="2"/>
</dbReference>
<evidence type="ECO:0000256" key="5">
    <source>
        <dbReference type="ARBA" id="ARBA00023180"/>
    </source>
</evidence>
<comment type="caution">
    <text evidence="8">The sequence shown here is derived from an EMBL/GenBank/DDBJ whole genome shotgun (WGS) entry which is preliminary data.</text>
</comment>
<dbReference type="InterPro" id="IPR001881">
    <property type="entry name" value="EGF-like_Ca-bd_dom"/>
</dbReference>
<sequence length="104" mass="11530">INCSEILGQTNCMRQCRSGVCSQVSPNSFRCDCFSGYTGTFCTEKKDPCSSQPCGNRGKCEERGEEYICMCPEGFTSSNCEVKLEHNCTTLGCQQEQAYGIVRH</sequence>
<dbReference type="SUPFAM" id="SSF57196">
    <property type="entry name" value="EGF/Laminin"/>
    <property type="match status" value="1"/>
</dbReference>
<feature type="disulfide bond" evidence="6">
    <location>
        <begin position="33"/>
        <end position="42"/>
    </location>
</feature>
<dbReference type="GO" id="GO:0005509">
    <property type="term" value="F:calcium ion binding"/>
    <property type="evidence" value="ECO:0007669"/>
    <property type="project" value="InterPro"/>
</dbReference>
<feature type="non-terminal residue" evidence="8">
    <location>
        <position position="104"/>
    </location>
</feature>
<organism evidence="8 9">
    <name type="scientific">Clarias magur</name>
    <name type="common">Asian catfish</name>
    <name type="synonym">Macropteronotus magur</name>
    <dbReference type="NCBI Taxonomy" id="1594786"/>
    <lineage>
        <taxon>Eukaryota</taxon>
        <taxon>Metazoa</taxon>
        <taxon>Chordata</taxon>
        <taxon>Craniata</taxon>
        <taxon>Vertebrata</taxon>
        <taxon>Euteleostomi</taxon>
        <taxon>Actinopterygii</taxon>
        <taxon>Neopterygii</taxon>
        <taxon>Teleostei</taxon>
        <taxon>Ostariophysi</taxon>
        <taxon>Siluriformes</taxon>
        <taxon>Clariidae</taxon>
        <taxon>Clarias</taxon>
    </lineage>
</organism>
<dbReference type="CDD" id="cd00054">
    <property type="entry name" value="EGF_CA"/>
    <property type="match status" value="1"/>
</dbReference>
<dbReference type="Pfam" id="PF00008">
    <property type="entry name" value="EGF"/>
    <property type="match status" value="1"/>
</dbReference>
<evidence type="ECO:0000256" key="6">
    <source>
        <dbReference type="PROSITE-ProRule" id="PRU00076"/>
    </source>
</evidence>
<comment type="caution">
    <text evidence="6">Lacks conserved residue(s) required for the propagation of feature annotation.</text>
</comment>
<dbReference type="AlphaFoldDB" id="A0A8J4U3A0"/>
<evidence type="ECO:0000256" key="3">
    <source>
        <dbReference type="ARBA" id="ARBA00022737"/>
    </source>
</evidence>
<evidence type="ECO:0000256" key="1">
    <source>
        <dbReference type="ARBA" id="ARBA00022536"/>
    </source>
</evidence>
<feature type="non-terminal residue" evidence="8">
    <location>
        <position position="1"/>
    </location>
</feature>
<evidence type="ECO:0000256" key="4">
    <source>
        <dbReference type="ARBA" id="ARBA00023157"/>
    </source>
</evidence>